<name>A0AA89C9P6_PINIB</name>
<dbReference type="InterPro" id="IPR051173">
    <property type="entry name" value="Ca_channel_alpha-2/delta"/>
</dbReference>
<evidence type="ECO:0000313" key="3">
    <source>
        <dbReference type="Proteomes" id="UP001186944"/>
    </source>
</evidence>
<reference evidence="2" key="1">
    <citation type="submission" date="2019-08" db="EMBL/GenBank/DDBJ databases">
        <title>The improved chromosome-level genome for the pearl oyster Pinctada fucata martensii using PacBio sequencing and Hi-C.</title>
        <authorList>
            <person name="Zheng Z."/>
        </authorList>
    </citation>
    <scope>NUCLEOTIDE SEQUENCE</scope>
    <source>
        <strain evidence="2">ZZ-2019</strain>
        <tissue evidence="2">Adductor muscle</tissue>
    </source>
</reference>
<dbReference type="Pfam" id="PF00092">
    <property type="entry name" value="VWA"/>
    <property type="match status" value="1"/>
</dbReference>
<dbReference type="Proteomes" id="UP001186944">
    <property type="component" value="Unassembled WGS sequence"/>
</dbReference>
<dbReference type="InterPro" id="IPR002035">
    <property type="entry name" value="VWF_A"/>
</dbReference>
<dbReference type="PROSITE" id="PS50234">
    <property type="entry name" value="VWFA"/>
    <property type="match status" value="1"/>
</dbReference>
<accession>A0AA89C9P6</accession>
<dbReference type="PANTHER" id="PTHR10166">
    <property type="entry name" value="VOLTAGE-DEPENDENT CALCIUM CHANNEL SUBUNIT ALPHA-2/DELTA-RELATED"/>
    <property type="match status" value="1"/>
</dbReference>
<organism evidence="2 3">
    <name type="scientific">Pinctada imbricata</name>
    <name type="common">Atlantic pearl-oyster</name>
    <name type="synonym">Pinctada martensii</name>
    <dbReference type="NCBI Taxonomy" id="66713"/>
    <lineage>
        <taxon>Eukaryota</taxon>
        <taxon>Metazoa</taxon>
        <taxon>Spiralia</taxon>
        <taxon>Lophotrochozoa</taxon>
        <taxon>Mollusca</taxon>
        <taxon>Bivalvia</taxon>
        <taxon>Autobranchia</taxon>
        <taxon>Pteriomorphia</taxon>
        <taxon>Pterioida</taxon>
        <taxon>Pterioidea</taxon>
        <taxon>Pteriidae</taxon>
        <taxon>Pinctada</taxon>
    </lineage>
</organism>
<gene>
    <name evidence="2" type="ORF">FSP39_002377</name>
</gene>
<dbReference type="SUPFAM" id="SSF53300">
    <property type="entry name" value="vWA-like"/>
    <property type="match status" value="1"/>
</dbReference>
<proteinExistence type="predicted"/>
<dbReference type="GO" id="GO:0005891">
    <property type="term" value="C:voltage-gated calcium channel complex"/>
    <property type="evidence" value="ECO:0007669"/>
    <property type="project" value="TreeGrafter"/>
</dbReference>
<protein>
    <recommendedName>
        <fullName evidence="1">VWFA domain-containing protein</fullName>
    </recommendedName>
</protein>
<feature type="domain" description="VWFA" evidence="1">
    <location>
        <begin position="36"/>
        <end position="185"/>
    </location>
</feature>
<keyword evidence="3" id="KW-1185">Reference proteome</keyword>
<comment type="caution">
    <text evidence="2">The sequence shown here is derived from an EMBL/GenBank/DDBJ whole genome shotgun (WGS) entry which is preliminary data.</text>
</comment>
<evidence type="ECO:0000259" key="1">
    <source>
        <dbReference type="PROSITE" id="PS50234"/>
    </source>
</evidence>
<dbReference type="AlphaFoldDB" id="A0AA89C9P6"/>
<dbReference type="GO" id="GO:0005245">
    <property type="term" value="F:voltage-gated calcium channel activity"/>
    <property type="evidence" value="ECO:0007669"/>
    <property type="project" value="TreeGrafter"/>
</dbReference>
<dbReference type="InterPro" id="IPR036465">
    <property type="entry name" value="vWFA_dom_sf"/>
</dbReference>
<dbReference type="Gene3D" id="3.40.50.410">
    <property type="entry name" value="von Willebrand factor, type A domain"/>
    <property type="match status" value="1"/>
</dbReference>
<sequence length="185" mass="20910">MRTFPASKWKEPQNGVDLYDVRRRPWYTQGSSSPKDMFILIDTSGSVHGQSLQLMKVAVKSILDTLGENDFVMIANFSTSKPDIGVQPVGCFGTFVQANYRNKQILSHDVDNLMAQKESSFSAAFEYAFQQFDKFENTSQEGVGARCNRIIMLLTDGGTDTAEDIFNKYNWKRPKSVSTYKSYPV</sequence>
<dbReference type="EMBL" id="VSWD01000005">
    <property type="protein sequence ID" value="KAK3101282.1"/>
    <property type="molecule type" value="Genomic_DNA"/>
</dbReference>
<evidence type="ECO:0000313" key="2">
    <source>
        <dbReference type="EMBL" id="KAK3101282.1"/>
    </source>
</evidence>
<dbReference type="PANTHER" id="PTHR10166:SF67">
    <property type="entry name" value="VWFA DOMAIN-CONTAINING PROTEIN"/>
    <property type="match status" value="1"/>
</dbReference>